<dbReference type="AlphaFoldDB" id="A0A0A2LFT1"/>
<dbReference type="HOGENOM" id="CLU_3410728_0_0_1"/>
<accession>A0A0A2LFT1</accession>
<dbReference type="Proteomes" id="UP000030104">
    <property type="component" value="Unassembled WGS sequence"/>
</dbReference>
<organism evidence="1 2">
    <name type="scientific">Penicillium italicum</name>
    <name type="common">Blue mold</name>
    <dbReference type="NCBI Taxonomy" id="40296"/>
    <lineage>
        <taxon>Eukaryota</taxon>
        <taxon>Fungi</taxon>
        <taxon>Dikarya</taxon>
        <taxon>Ascomycota</taxon>
        <taxon>Pezizomycotina</taxon>
        <taxon>Eurotiomycetes</taxon>
        <taxon>Eurotiomycetidae</taxon>
        <taxon>Eurotiales</taxon>
        <taxon>Aspergillaceae</taxon>
        <taxon>Penicillium</taxon>
    </lineage>
</organism>
<reference evidence="1 2" key="1">
    <citation type="journal article" date="2015" name="Mol. Plant Microbe Interact.">
        <title>Genome, transcriptome, and functional analyses of Penicillium expansum provide new insights into secondary metabolism and pathogenicity.</title>
        <authorList>
            <person name="Ballester A.R."/>
            <person name="Marcet-Houben M."/>
            <person name="Levin E."/>
            <person name="Sela N."/>
            <person name="Selma-Lazaro C."/>
            <person name="Carmona L."/>
            <person name="Wisniewski M."/>
            <person name="Droby S."/>
            <person name="Gonzalez-Candelas L."/>
            <person name="Gabaldon T."/>
        </authorList>
    </citation>
    <scope>NUCLEOTIDE SEQUENCE [LARGE SCALE GENOMIC DNA]</scope>
    <source>
        <strain evidence="1 2">PHI-1</strain>
    </source>
</reference>
<proteinExistence type="predicted"/>
<keyword evidence="2" id="KW-1185">Reference proteome</keyword>
<gene>
    <name evidence="1" type="ORF">PITC_033950</name>
</gene>
<protein>
    <submittedName>
        <fullName evidence="1">Uncharacterized protein</fullName>
    </submittedName>
</protein>
<comment type="caution">
    <text evidence="1">The sequence shown here is derived from an EMBL/GenBank/DDBJ whole genome shotgun (WGS) entry which is preliminary data.</text>
</comment>
<dbReference type="EMBL" id="JQGA01000051">
    <property type="protein sequence ID" value="KGO78053.1"/>
    <property type="molecule type" value="Genomic_DNA"/>
</dbReference>
<sequence length="29" mass="3310">MRILKSHPLLRLVNSYLIDAPTPANISYL</sequence>
<evidence type="ECO:0000313" key="2">
    <source>
        <dbReference type="Proteomes" id="UP000030104"/>
    </source>
</evidence>
<name>A0A0A2LFT1_PENIT</name>
<evidence type="ECO:0000313" key="1">
    <source>
        <dbReference type="EMBL" id="KGO78053.1"/>
    </source>
</evidence>